<reference evidence="2" key="1">
    <citation type="submission" date="2022-11" db="UniProtKB">
        <authorList>
            <consortium name="WormBaseParasite"/>
        </authorList>
    </citation>
    <scope>IDENTIFICATION</scope>
</reference>
<organism evidence="1 2">
    <name type="scientific">Romanomermis culicivorax</name>
    <name type="common">Nematode worm</name>
    <dbReference type="NCBI Taxonomy" id="13658"/>
    <lineage>
        <taxon>Eukaryota</taxon>
        <taxon>Metazoa</taxon>
        <taxon>Ecdysozoa</taxon>
        <taxon>Nematoda</taxon>
        <taxon>Enoplea</taxon>
        <taxon>Dorylaimia</taxon>
        <taxon>Mermithida</taxon>
        <taxon>Mermithoidea</taxon>
        <taxon>Mermithidae</taxon>
        <taxon>Romanomermis</taxon>
    </lineage>
</organism>
<name>A0A915IF16_ROMCU</name>
<dbReference type="WBParaSite" id="nRc.2.0.1.t12393-RA">
    <property type="protein sequence ID" value="nRc.2.0.1.t12393-RA"/>
    <property type="gene ID" value="nRc.2.0.1.g12393"/>
</dbReference>
<evidence type="ECO:0000313" key="2">
    <source>
        <dbReference type="WBParaSite" id="nRc.2.0.1.t12393-RA"/>
    </source>
</evidence>
<protein>
    <submittedName>
        <fullName evidence="2">Ovule protein</fullName>
    </submittedName>
</protein>
<keyword evidence="1" id="KW-1185">Reference proteome</keyword>
<dbReference type="AlphaFoldDB" id="A0A915IF16"/>
<dbReference type="Proteomes" id="UP000887565">
    <property type="component" value="Unplaced"/>
</dbReference>
<accession>A0A915IF16</accession>
<sequence>MILTTTTPTMILDLSQEILKLKNVLIKVHFIFGIKLQLLFSFHTTTKQPLVHILNASQKYFCGFSDLRGVKD</sequence>
<evidence type="ECO:0000313" key="1">
    <source>
        <dbReference type="Proteomes" id="UP000887565"/>
    </source>
</evidence>
<proteinExistence type="predicted"/>